<feature type="transmembrane region" description="Helical" evidence="6">
    <location>
        <begin position="21"/>
        <end position="47"/>
    </location>
</feature>
<evidence type="ECO:0000256" key="3">
    <source>
        <dbReference type="ARBA" id="ARBA00022989"/>
    </source>
</evidence>
<feature type="domain" description="NADH:ubiquinone oxidoreductase chain 4 N-terminal" evidence="7">
    <location>
        <begin position="2"/>
        <end position="34"/>
    </location>
</feature>
<keyword evidence="4" id="KW-0520">NAD</keyword>
<keyword evidence="3 6" id="KW-1133">Transmembrane helix</keyword>
<keyword evidence="2" id="KW-1278">Translocase</keyword>
<evidence type="ECO:0000313" key="9">
    <source>
        <dbReference type="Proteomes" id="UP000261580"/>
    </source>
</evidence>
<dbReference type="Proteomes" id="UP000261580">
    <property type="component" value="Unassembled WGS sequence"/>
</dbReference>
<organism evidence="8 9">
    <name type="scientific">Neolamprologus brichardi</name>
    <name type="common">Fairy cichlid</name>
    <name type="synonym">Lamprologus brichardi</name>
    <dbReference type="NCBI Taxonomy" id="32507"/>
    <lineage>
        <taxon>Eukaryota</taxon>
        <taxon>Metazoa</taxon>
        <taxon>Chordata</taxon>
        <taxon>Craniata</taxon>
        <taxon>Vertebrata</taxon>
        <taxon>Euteleostomi</taxon>
        <taxon>Actinopterygii</taxon>
        <taxon>Neopterygii</taxon>
        <taxon>Teleostei</taxon>
        <taxon>Neoteleostei</taxon>
        <taxon>Acanthomorphata</taxon>
        <taxon>Ovalentaria</taxon>
        <taxon>Cichlomorphae</taxon>
        <taxon>Cichliformes</taxon>
        <taxon>Cichlidae</taxon>
        <taxon>African cichlids</taxon>
        <taxon>Pseudocrenilabrinae</taxon>
        <taxon>Lamprologini</taxon>
        <taxon>Neolamprologus</taxon>
    </lineage>
</organism>
<dbReference type="AlphaFoldDB" id="A0A3Q4M0X9"/>
<sequence length="60" mass="6827">IILASQNHTASEPFSRQRTYITLLTSLQIFLIIAFSATEVIIFYIIFEATLIPTLVIITR</sequence>
<proteinExistence type="predicted"/>
<keyword evidence="5 6" id="KW-0472">Membrane</keyword>
<dbReference type="Ensembl" id="ENSNBRT00000000099.1">
    <property type="protein sequence ID" value="ENSNBRP00000000074.1"/>
    <property type="gene ID" value="ENSNBRG00000000077.1"/>
</dbReference>
<name>A0A3Q4M0X9_NEOBR</name>
<reference evidence="8" key="1">
    <citation type="submission" date="2025-08" db="UniProtKB">
        <authorList>
            <consortium name="Ensembl"/>
        </authorList>
    </citation>
    <scope>IDENTIFICATION</scope>
</reference>
<dbReference type="STRING" id="32507.ENSNBRP00000000074"/>
<evidence type="ECO:0000256" key="2">
    <source>
        <dbReference type="ARBA" id="ARBA00022967"/>
    </source>
</evidence>
<dbReference type="Bgee" id="ENSNBRG00000000077">
    <property type="expression patterns" value="Expressed in blood and 8 other cell types or tissues"/>
</dbReference>
<evidence type="ECO:0000256" key="5">
    <source>
        <dbReference type="ARBA" id="ARBA00023136"/>
    </source>
</evidence>
<evidence type="ECO:0000256" key="6">
    <source>
        <dbReference type="SAM" id="Phobius"/>
    </source>
</evidence>
<protein>
    <recommendedName>
        <fullName evidence="7">NADH:ubiquinone oxidoreductase chain 4 N-terminal domain-containing protein</fullName>
    </recommendedName>
</protein>
<evidence type="ECO:0000256" key="1">
    <source>
        <dbReference type="ARBA" id="ARBA00022692"/>
    </source>
</evidence>
<evidence type="ECO:0000313" key="8">
    <source>
        <dbReference type="Ensembl" id="ENSNBRP00000000074.1"/>
    </source>
</evidence>
<evidence type="ECO:0000259" key="7">
    <source>
        <dbReference type="Pfam" id="PF01059"/>
    </source>
</evidence>
<accession>A0A3Q4M0X9</accession>
<dbReference type="GeneTree" id="ENSGT00940000175289"/>
<dbReference type="InterPro" id="IPR000260">
    <property type="entry name" value="NADH4_N"/>
</dbReference>
<dbReference type="Pfam" id="PF01059">
    <property type="entry name" value="Oxidored_q5_N"/>
    <property type="match status" value="1"/>
</dbReference>
<keyword evidence="1 6" id="KW-0812">Transmembrane</keyword>
<reference evidence="8" key="2">
    <citation type="submission" date="2025-09" db="UniProtKB">
        <authorList>
            <consortium name="Ensembl"/>
        </authorList>
    </citation>
    <scope>IDENTIFICATION</scope>
</reference>
<dbReference type="OMA" id="TEVIIFY"/>
<evidence type="ECO:0000256" key="4">
    <source>
        <dbReference type="ARBA" id="ARBA00023027"/>
    </source>
</evidence>
<keyword evidence="9" id="KW-1185">Reference proteome</keyword>